<gene>
    <name evidence="3" type="ORF">K469DRAFT_724450</name>
</gene>
<dbReference type="InterPro" id="IPR055915">
    <property type="entry name" value="DUF7492"/>
</dbReference>
<reference evidence="3" key="1">
    <citation type="journal article" date="2020" name="Stud. Mycol.">
        <title>101 Dothideomycetes genomes: a test case for predicting lifestyles and emergence of pathogens.</title>
        <authorList>
            <person name="Haridas S."/>
            <person name="Albert R."/>
            <person name="Binder M."/>
            <person name="Bloem J."/>
            <person name="Labutti K."/>
            <person name="Salamov A."/>
            <person name="Andreopoulos B."/>
            <person name="Baker S."/>
            <person name="Barry K."/>
            <person name="Bills G."/>
            <person name="Bluhm B."/>
            <person name="Cannon C."/>
            <person name="Castanera R."/>
            <person name="Culley D."/>
            <person name="Daum C."/>
            <person name="Ezra D."/>
            <person name="Gonzalez J."/>
            <person name="Henrissat B."/>
            <person name="Kuo A."/>
            <person name="Liang C."/>
            <person name="Lipzen A."/>
            <person name="Lutzoni F."/>
            <person name="Magnuson J."/>
            <person name="Mondo S."/>
            <person name="Nolan M."/>
            <person name="Ohm R."/>
            <person name="Pangilinan J."/>
            <person name="Park H.-J."/>
            <person name="Ramirez L."/>
            <person name="Alfaro M."/>
            <person name="Sun H."/>
            <person name="Tritt A."/>
            <person name="Yoshinaga Y."/>
            <person name="Zwiers L.-H."/>
            <person name="Turgeon B."/>
            <person name="Goodwin S."/>
            <person name="Spatafora J."/>
            <person name="Crous P."/>
            <person name="Grigoriev I."/>
        </authorList>
    </citation>
    <scope>NUCLEOTIDE SEQUENCE</scope>
    <source>
        <strain evidence="3">CBS 207.26</strain>
    </source>
</reference>
<feature type="chain" id="PRO_5025416221" description="DUF7492 domain-containing protein" evidence="1">
    <location>
        <begin position="20"/>
        <end position="272"/>
    </location>
</feature>
<dbReference type="OrthoDB" id="64281at2759"/>
<sequence>MATTKLLLSTVLLFGQVLAHTWNEQLTIIENGLFNGSNGYPRGYVSRSSAGFNDDMMTYLLPPLASGRTRVDGSDLLCAPTQRSANQTNKYPRLTASPRAYVAIKYLENGHVTLPETKPENRMLLMDVLQWTRDGTGGSKRGRLLTAQNLDDGRCYQINDGNISIARQEQFPNPVKGQPRSVDEQWCETDVVIPTNVTIDSTYTVYWVRQWPTAPGSPGLPDGKDEYYTTCSDIDITAGPLPQTPNPLPQQDPQVAAVANCQSRTAFKPNPL</sequence>
<keyword evidence="4" id="KW-1185">Reference proteome</keyword>
<proteinExistence type="predicted"/>
<dbReference type="Pfam" id="PF24320">
    <property type="entry name" value="DUF7492"/>
    <property type="match status" value="1"/>
</dbReference>
<organism evidence="3 4">
    <name type="scientific">Zopfia rhizophila CBS 207.26</name>
    <dbReference type="NCBI Taxonomy" id="1314779"/>
    <lineage>
        <taxon>Eukaryota</taxon>
        <taxon>Fungi</taxon>
        <taxon>Dikarya</taxon>
        <taxon>Ascomycota</taxon>
        <taxon>Pezizomycotina</taxon>
        <taxon>Dothideomycetes</taxon>
        <taxon>Dothideomycetes incertae sedis</taxon>
        <taxon>Zopfiaceae</taxon>
        <taxon>Zopfia</taxon>
    </lineage>
</organism>
<feature type="signal peptide" evidence="1">
    <location>
        <begin position="1"/>
        <end position="19"/>
    </location>
</feature>
<name>A0A6A6EF22_9PEZI</name>
<accession>A0A6A6EF22</accession>
<evidence type="ECO:0000313" key="4">
    <source>
        <dbReference type="Proteomes" id="UP000800200"/>
    </source>
</evidence>
<evidence type="ECO:0000256" key="1">
    <source>
        <dbReference type="SAM" id="SignalP"/>
    </source>
</evidence>
<protein>
    <recommendedName>
        <fullName evidence="2">DUF7492 domain-containing protein</fullName>
    </recommendedName>
</protein>
<dbReference type="Proteomes" id="UP000800200">
    <property type="component" value="Unassembled WGS sequence"/>
</dbReference>
<keyword evidence="1" id="KW-0732">Signal</keyword>
<dbReference type="AlphaFoldDB" id="A0A6A6EF22"/>
<feature type="domain" description="DUF7492" evidence="2">
    <location>
        <begin position="18"/>
        <end position="241"/>
    </location>
</feature>
<dbReference type="EMBL" id="ML994623">
    <property type="protein sequence ID" value="KAF2188476.1"/>
    <property type="molecule type" value="Genomic_DNA"/>
</dbReference>
<evidence type="ECO:0000259" key="2">
    <source>
        <dbReference type="Pfam" id="PF24320"/>
    </source>
</evidence>
<evidence type="ECO:0000313" key="3">
    <source>
        <dbReference type="EMBL" id="KAF2188476.1"/>
    </source>
</evidence>